<evidence type="ECO:0000313" key="1">
    <source>
        <dbReference type="EMBL" id="TDG12415.1"/>
    </source>
</evidence>
<protein>
    <submittedName>
        <fullName evidence="1">Uncharacterized protein</fullName>
    </submittedName>
</protein>
<dbReference type="Proteomes" id="UP000295554">
    <property type="component" value="Unassembled WGS sequence"/>
</dbReference>
<dbReference type="RefSeq" id="WP_133213184.1">
    <property type="nucleotide sequence ID" value="NZ_SMSE01000003.1"/>
</dbReference>
<keyword evidence="2" id="KW-1185">Reference proteome</keyword>
<reference evidence="1 2" key="1">
    <citation type="submission" date="2019-03" db="EMBL/GenBank/DDBJ databases">
        <title>Seongchinamella monodicae gen. nov., sp. nov., a novel member of the Gammaproteobacteria isolated from a tidal mudflat of beach.</title>
        <authorList>
            <person name="Yang H.G."/>
            <person name="Kang J.W."/>
            <person name="Lee S.D."/>
        </authorList>
    </citation>
    <scope>NUCLEOTIDE SEQUENCE [LARGE SCALE GENOMIC DNA]</scope>
    <source>
        <strain evidence="1 2">GH4-78</strain>
    </source>
</reference>
<name>A0A4R5LPP5_9GAMM</name>
<sequence length="368" mass="38504">MNSKTGTSLILAAGMGLILLLGAVPGVVAQEAECKAGGLSDPLTPYPSSATQIGSRLFCDSIIDPQDGTPYVGCNLDAGDFIPNPDGITSTGVCSFTDDDNTITVTATLDAAGILRFDAKAGGELIPQINNMFSEGTTGSNYCNYSWPAGTAKGEGIYFQKKGGTISGLRGASFCSGGENLAGVIPKDEEDVENLCKLTDPTDPQTPPDQLPPEKAAAIASLKAGLHGLGYSALLFSTVNPSKVGTCIIDEASGENRKLNACIDRCEPCEGGILGGDPACPHNPALGLDCKVSGNWSCPGTECDDLDADPGLLGQPYCWETVSYRPGEPDWPTWKPPMMRHNWNFQLQATETNPTSGWGSWGGGAWTW</sequence>
<organism evidence="1 2">
    <name type="scientific">Seongchinamella unica</name>
    <dbReference type="NCBI Taxonomy" id="2547392"/>
    <lineage>
        <taxon>Bacteria</taxon>
        <taxon>Pseudomonadati</taxon>
        <taxon>Pseudomonadota</taxon>
        <taxon>Gammaproteobacteria</taxon>
        <taxon>Cellvibrionales</taxon>
        <taxon>Halieaceae</taxon>
        <taxon>Seongchinamella</taxon>
    </lineage>
</organism>
<dbReference type="InterPro" id="IPR010916">
    <property type="entry name" value="TonB_box_CS"/>
</dbReference>
<dbReference type="PROSITE" id="PS00430">
    <property type="entry name" value="TONB_DEPENDENT_REC_1"/>
    <property type="match status" value="1"/>
</dbReference>
<proteinExistence type="predicted"/>
<accession>A0A4R5LPP5</accession>
<gene>
    <name evidence="1" type="ORF">E2F43_12450</name>
</gene>
<dbReference type="AlphaFoldDB" id="A0A4R5LPP5"/>
<evidence type="ECO:0000313" key="2">
    <source>
        <dbReference type="Proteomes" id="UP000295554"/>
    </source>
</evidence>
<dbReference type="EMBL" id="SMSE01000003">
    <property type="protein sequence ID" value="TDG12415.1"/>
    <property type="molecule type" value="Genomic_DNA"/>
</dbReference>
<comment type="caution">
    <text evidence="1">The sequence shown here is derived from an EMBL/GenBank/DDBJ whole genome shotgun (WGS) entry which is preliminary data.</text>
</comment>